<organism evidence="4 5">
    <name type="scientific">Herbiconiux daphne</name>
    <dbReference type="NCBI Taxonomy" id="2970914"/>
    <lineage>
        <taxon>Bacteria</taxon>
        <taxon>Bacillati</taxon>
        <taxon>Actinomycetota</taxon>
        <taxon>Actinomycetes</taxon>
        <taxon>Micrococcales</taxon>
        <taxon>Microbacteriaceae</taxon>
        <taxon>Herbiconiux</taxon>
    </lineage>
</organism>
<proteinExistence type="inferred from homology"/>
<keyword evidence="5" id="KW-1185">Reference proteome</keyword>
<feature type="domain" description="Glycosyl hydrolase family 13 catalytic" evidence="3">
    <location>
        <begin position="44"/>
        <end position="495"/>
    </location>
</feature>
<dbReference type="InterPro" id="IPR006047">
    <property type="entry name" value="GH13_cat_dom"/>
</dbReference>
<dbReference type="EMBL" id="JANLCJ010000004">
    <property type="protein sequence ID" value="MCS5734563.1"/>
    <property type="molecule type" value="Genomic_DNA"/>
</dbReference>
<feature type="region of interest" description="Disordered" evidence="2">
    <location>
        <begin position="1"/>
        <end position="23"/>
    </location>
</feature>
<evidence type="ECO:0000259" key="3">
    <source>
        <dbReference type="SMART" id="SM00642"/>
    </source>
</evidence>
<feature type="compositionally biased region" description="Polar residues" evidence="2">
    <location>
        <begin position="1"/>
        <end position="16"/>
    </location>
</feature>
<keyword evidence="4" id="KW-0378">Hydrolase</keyword>
<dbReference type="InterPro" id="IPR045857">
    <property type="entry name" value="O16G_dom_2"/>
</dbReference>
<comment type="similarity">
    <text evidence="1">Belongs to the glycosyl hydrolase 13 family.</text>
</comment>
<comment type="caution">
    <text evidence="4">The sequence shown here is derived from an EMBL/GenBank/DDBJ whole genome shotgun (WGS) entry which is preliminary data.</text>
</comment>
<dbReference type="InterPro" id="IPR017853">
    <property type="entry name" value="GH"/>
</dbReference>
<evidence type="ECO:0000313" key="4">
    <source>
        <dbReference type="EMBL" id="MCS5734563.1"/>
    </source>
</evidence>
<evidence type="ECO:0000256" key="1">
    <source>
        <dbReference type="ARBA" id="ARBA00008061"/>
    </source>
</evidence>
<gene>
    <name evidence="4" type="ORF">N1032_12525</name>
</gene>
<dbReference type="Proteomes" id="UP001165586">
    <property type="component" value="Unassembled WGS sequence"/>
</dbReference>
<evidence type="ECO:0000313" key="5">
    <source>
        <dbReference type="Proteomes" id="UP001165586"/>
    </source>
</evidence>
<dbReference type="PANTHER" id="PTHR10357:SF179">
    <property type="entry name" value="NEUTRAL AND BASIC AMINO ACID TRANSPORT PROTEIN RBAT"/>
    <property type="match status" value="1"/>
</dbReference>
<dbReference type="Gene3D" id="3.20.20.80">
    <property type="entry name" value="Glycosidases"/>
    <property type="match status" value="2"/>
</dbReference>
<dbReference type="Pfam" id="PF00128">
    <property type="entry name" value="Alpha-amylase"/>
    <property type="match status" value="1"/>
</dbReference>
<dbReference type="GO" id="GO:0016787">
    <property type="term" value="F:hydrolase activity"/>
    <property type="evidence" value="ECO:0007669"/>
    <property type="project" value="UniProtKB-KW"/>
</dbReference>
<protein>
    <submittedName>
        <fullName evidence="4">Glycoside hydrolase family 13 protein</fullName>
    </submittedName>
</protein>
<dbReference type="RefSeq" id="WP_259539427.1">
    <property type="nucleotide sequence ID" value="NZ_JANLCJ010000004.1"/>
</dbReference>
<dbReference type="PANTHER" id="PTHR10357">
    <property type="entry name" value="ALPHA-AMYLASE FAMILY MEMBER"/>
    <property type="match status" value="1"/>
</dbReference>
<reference evidence="4" key="1">
    <citation type="submission" date="2022-08" db="EMBL/GenBank/DDBJ databases">
        <authorList>
            <person name="Deng Y."/>
            <person name="Han X.-F."/>
            <person name="Zhang Y.-Q."/>
        </authorList>
    </citation>
    <scope>NUCLEOTIDE SEQUENCE</scope>
    <source>
        <strain evidence="4">CPCC 203386</strain>
    </source>
</reference>
<name>A0ABT2H3P9_9MICO</name>
<dbReference type="SMART" id="SM00642">
    <property type="entry name" value="Aamy"/>
    <property type="match status" value="1"/>
</dbReference>
<dbReference type="SUPFAM" id="SSF51445">
    <property type="entry name" value="(Trans)glycosidases"/>
    <property type="match status" value="1"/>
</dbReference>
<dbReference type="Gene3D" id="3.90.400.10">
    <property type="entry name" value="Oligo-1,6-glucosidase, Domain 2"/>
    <property type="match status" value="1"/>
</dbReference>
<dbReference type="CDD" id="cd11332">
    <property type="entry name" value="AmyAc_OligoGlu_TS"/>
    <property type="match status" value="1"/>
</dbReference>
<sequence>MTIANTPESDLPTTEVTDVETDAQPTQTLVGTGAEWWRSAVIYQIYPRSFADDDGDGIGDLVGITKRLPALADLGVDAVWLSPFMISPQHDAGYDVADYCDVDPLFGTLADFDAMLAEAHGLGIRVIVDLVPNHTSWDHRWFQEALASPEGSPERDRYMFRDGLGPNGDIMPNNWESVFGGPMWEREVRPDGTLGQWYLHIFDKSQPDLNWQNPWVRERFHDILRFWLDRGVDGFRVDVAHGLVKEDGLPDYTPPAEAGSMGGGVPASDPALADEFDAITELAASGESRDGAPVGLEPGIDADASTDPSTPPYWAQEGVHEIFRGWHAVLEEYEGDRVLCAEAWVEPLTKLARWVRPDEMQQAFNFTYLSAGWSAPELRRVIDTSIHAFGTVGAPSTWVLSNHDVVRHASRLALTADNLQGAGIGPDSPGLPDPVVGLRRARAATAVMLALPGSAYIYQGEELGLPESIYLPDSARQDPTWFRTNGERYGRDGCRVPIPWEAGRPTYGFGPATSSLSWLPQPDDWDAYARDSQDGVPGSTLELYKLALALRSKFELGTGSVEWLPGYGADVIAFRNGQVTVIANTGTTPVELPVESHAADVLLSSESLTEPALPADTTVWLIA</sequence>
<accession>A0ABT2H3P9</accession>
<evidence type="ECO:0000256" key="2">
    <source>
        <dbReference type="SAM" id="MobiDB-lite"/>
    </source>
</evidence>